<evidence type="ECO:0000313" key="15">
    <source>
        <dbReference type="EMBL" id="KAK9730821.1"/>
    </source>
</evidence>
<evidence type="ECO:0000313" key="16">
    <source>
        <dbReference type="Proteomes" id="UP001458880"/>
    </source>
</evidence>
<dbReference type="InterPro" id="IPR036396">
    <property type="entry name" value="Cyt_P450_sf"/>
</dbReference>
<evidence type="ECO:0000256" key="5">
    <source>
        <dbReference type="ARBA" id="ARBA00022617"/>
    </source>
</evidence>
<keyword evidence="9 14" id="KW-0560">Oxidoreductase</keyword>
<dbReference type="PRINTS" id="PR00385">
    <property type="entry name" value="P450"/>
</dbReference>
<comment type="cofactor">
    <cofactor evidence="1 13">
        <name>heme</name>
        <dbReference type="ChEBI" id="CHEBI:30413"/>
    </cofactor>
</comment>
<proteinExistence type="inferred from homology"/>
<evidence type="ECO:0000256" key="7">
    <source>
        <dbReference type="ARBA" id="ARBA00022824"/>
    </source>
</evidence>
<sequence>MENPFTAKYGLKYDLLEAHNEFKRLGYKHGGIYLATQPVYLIVDPDAIKTILIKDFKYFTDRGSSVNEKIDPLSVNLGNLEGERWKNMRAKLSPTFTSAKMKLMFDTLLDCRLPMMNKLDEFCRNQREFDVKATMSCYTTDVIASCIFGLDSNSFENPNSKFKIYGGILIKPGIRTIIIQNLRLTIPNVMKIFRIKLIPIEVEQFFLNLVKNIFEYRTTNNVYRNDFVQMLLEEQEKLRASGQNPLSLEEIAAHSLGFFVSGFEPTSATITFCLHELAFNQDVQDKLRDDRMSMEENGGKLSYDGVMGMKYLDQVMNETLRKYPTIPFLLRRCNTQYKIPNTNITLEPGIKIFISILALHLYEEYFPDPKRFVPERFNDENRHKFPQYAYLPFGEGPRNCIGARFALMQTKTSLAMLLDKYKFLPVAGEPYDIEFDPKLALLTKKGNLMLNIEKL</sequence>
<keyword evidence="5 13" id="KW-0349">Heme</keyword>
<evidence type="ECO:0000256" key="8">
    <source>
        <dbReference type="ARBA" id="ARBA00022848"/>
    </source>
</evidence>
<dbReference type="Pfam" id="PF00067">
    <property type="entry name" value="p450"/>
    <property type="match status" value="1"/>
</dbReference>
<evidence type="ECO:0000256" key="2">
    <source>
        <dbReference type="ARBA" id="ARBA00004174"/>
    </source>
</evidence>
<dbReference type="PRINTS" id="PR00463">
    <property type="entry name" value="EP450I"/>
</dbReference>
<evidence type="ECO:0000256" key="10">
    <source>
        <dbReference type="ARBA" id="ARBA00023004"/>
    </source>
</evidence>
<name>A0AAW1LA91_POPJA</name>
<keyword evidence="16" id="KW-1185">Reference proteome</keyword>
<dbReference type="InterPro" id="IPR002401">
    <property type="entry name" value="Cyt_P450_E_grp-I"/>
</dbReference>
<feature type="binding site" description="axial binding residue" evidence="13">
    <location>
        <position position="400"/>
    </location>
    <ligand>
        <name>heme</name>
        <dbReference type="ChEBI" id="CHEBI:30413"/>
    </ligand>
    <ligandPart>
        <name>Fe</name>
        <dbReference type="ChEBI" id="CHEBI:18248"/>
    </ligandPart>
</feature>
<keyword evidence="11 14" id="KW-0503">Monooxygenase</keyword>
<keyword evidence="7" id="KW-0256">Endoplasmic reticulum</keyword>
<evidence type="ECO:0000256" key="13">
    <source>
        <dbReference type="PIRSR" id="PIRSR602401-1"/>
    </source>
</evidence>
<evidence type="ECO:0000256" key="14">
    <source>
        <dbReference type="RuleBase" id="RU000461"/>
    </source>
</evidence>
<evidence type="ECO:0000256" key="6">
    <source>
        <dbReference type="ARBA" id="ARBA00022723"/>
    </source>
</evidence>
<dbReference type="Proteomes" id="UP001458880">
    <property type="component" value="Unassembled WGS sequence"/>
</dbReference>
<gene>
    <name evidence="15" type="ORF">QE152_g14190</name>
</gene>
<dbReference type="SUPFAM" id="SSF48264">
    <property type="entry name" value="Cytochrome P450"/>
    <property type="match status" value="1"/>
</dbReference>
<evidence type="ECO:0000256" key="12">
    <source>
        <dbReference type="ARBA" id="ARBA00023136"/>
    </source>
</evidence>
<dbReference type="GO" id="GO:0004497">
    <property type="term" value="F:monooxygenase activity"/>
    <property type="evidence" value="ECO:0007669"/>
    <property type="project" value="UniProtKB-KW"/>
</dbReference>
<dbReference type="FunFam" id="1.10.630.10:FF:000042">
    <property type="entry name" value="Cytochrome P450"/>
    <property type="match status" value="1"/>
</dbReference>
<dbReference type="Gene3D" id="1.10.630.10">
    <property type="entry name" value="Cytochrome P450"/>
    <property type="match status" value="1"/>
</dbReference>
<evidence type="ECO:0000256" key="3">
    <source>
        <dbReference type="ARBA" id="ARBA00004406"/>
    </source>
</evidence>
<keyword evidence="6 13" id="KW-0479">Metal-binding</keyword>
<dbReference type="GO" id="GO:0016705">
    <property type="term" value="F:oxidoreductase activity, acting on paired donors, with incorporation or reduction of molecular oxygen"/>
    <property type="evidence" value="ECO:0007669"/>
    <property type="project" value="InterPro"/>
</dbReference>
<protein>
    <submittedName>
        <fullName evidence="15">Cytochrome P450</fullName>
    </submittedName>
</protein>
<keyword evidence="8" id="KW-0492">Microsome</keyword>
<evidence type="ECO:0000256" key="11">
    <source>
        <dbReference type="ARBA" id="ARBA00023033"/>
    </source>
</evidence>
<comment type="subcellular location">
    <subcellularLocation>
        <location evidence="3">Endoplasmic reticulum membrane</location>
        <topology evidence="3">Peripheral membrane protein</topology>
    </subcellularLocation>
    <subcellularLocation>
        <location evidence="2">Microsome membrane</location>
        <topology evidence="2">Peripheral membrane protein</topology>
    </subcellularLocation>
</comment>
<dbReference type="GO" id="GO:0005506">
    <property type="term" value="F:iron ion binding"/>
    <property type="evidence" value="ECO:0007669"/>
    <property type="project" value="InterPro"/>
</dbReference>
<dbReference type="CDD" id="cd11056">
    <property type="entry name" value="CYP6-like"/>
    <property type="match status" value="1"/>
</dbReference>
<dbReference type="InterPro" id="IPR017972">
    <property type="entry name" value="Cyt_P450_CS"/>
</dbReference>
<dbReference type="GO" id="GO:0005789">
    <property type="term" value="C:endoplasmic reticulum membrane"/>
    <property type="evidence" value="ECO:0007669"/>
    <property type="project" value="UniProtKB-SubCell"/>
</dbReference>
<comment type="similarity">
    <text evidence="4 14">Belongs to the cytochrome P450 family.</text>
</comment>
<dbReference type="EMBL" id="JASPKY010000141">
    <property type="protein sequence ID" value="KAK9730821.1"/>
    <property type="molecule type" value="Genomic_DNA"/>
</dbReference>
<dbReference type="AlphaFoldDB" id="A0AAW1LA91"/>
<dbReference type="InterPro" id="IPR050476">
    <property type="entry name" value="Insect_CytP450_Detox"/>
</dbReference>
<organism evidence="15 16">
    <name type="scientific">Popillia japonica</name>
    <name type="common">Japanese beetle</name>
    <dbReference type="NCBI Taxonomy" id="7064"/>
    <lineage>
        <taxon>Eukaryota</taxon>
        <taxon>Metazoa</taxon>
        <taxon>Ecdysozoa</taxon>
        <taxon>Arthropoda</taxon>
        <taxon>Hexapoda</taxon>
        <taxon>Insecta</taxon>
        <taxon>Pterygota</taxon>
        <taxon>Neoptera</taxon>
        <taxon>Endopterygota</taxon>
        <taxon>Coleoptera</taxon>
        <taxon>Polyphaga</taxon>
        <taxon>Scarabaeiformia</taxon>
        <taxon>Scarabaeidae</taxon>
        <taxon>Rutelinae</taxon>
        <taxon>Popillia</taxon>
    </lineage>
</organism>
<dbReference type="GO" id="GO:0020037">
    <property type="term" value="F:heme binding"/>
    <property type="evidence" value="ECO:0007669"/>
    <property type="project" value="InterPro"/>
</dbReference>
<evidence type="ECO:0000256" key="4">
    <source>
        <dbReference type="ARBA" id="ARBA00010617"/>
    </source>
</evidence>
<evidence type="ECO:0000256" key="9">
    <source>
        <dbReference type="ARBA" id="ARBA00023002"/>
    </source>
</evidence>
<keyword evidence="12" id="KW-0472">Membrane</keyword>
<comment type="caution">
    <text evidence="15">The sequence shown here is derived from an EMBL/GenBank/DDBJ whole genome shotgun (WGS) entry which is preliminary data.</text>
</comment>
<dbReference type="PANTHER" id="PTHR24292:SF100">
    <property type="entry name" value="CYTOCHROME P450 6A16, ISOFORM B-RELATED"/>
    <property type="match status" value="1"/>
</dbReference>
<reference evidence="15 16" key="1">
    <citation type="journal article" date="2024" name="BMC Genomics">
        <title>De novo assembly and annotation of Popillia japonica's genome with initial clues to its potential as an invasive pest.</title>
        <authorList>
            <person name="Cucini C."/>
            <person name="Boschi S."/>
            <person name="Funari R."/>
            <person name="Cardaioli E."/>
            <person name="Iannotti N."/>
            <person name="Marturano G."/>
            <person name="Paoli F."/>
            <person name="Bruttini M."/>
            <person name="Carapelli A."/>
            <person name="Frati F."/>
            <person name="Nardi F."/>
        </authorList>
    </citation>
    <scope>NUCLEOTIDE SEQUENCE [LARGE SCALE GENOMIC DNA]</scope>
    <source>
        <strain evidence="15">DMR45628</strain>
    </source>
</reference>
<dbReference type="PROSITE" id="PS00086">
    <property type="entry name" value="CYTOCHROME_P450"/>
    <property type="match status" value="1"/>
</dbReference>
<dbReference type="InterPro" id="IPR001128">
    <property type="entry name" value="Cyt_P450"/>
</dbReference>
<dbReference type="PANTHER" id="PTHR24292">
    <property type="entry name" value="CYTOCHROME P450"/>
    <property type="match status" value="1"/>
</dbReference>
<keyword evidence="10 13" id="KW-0408">Iron</keyword>
<accession>A0AAW1LA91</accession>
<evidence type="ECO:0000256" key="1">
    <source>
        <dbReference type="ARBA" id="ARBA00001971"/>
    </source>
</evidence>